<dbReference type="EMBL" id="CAWUFR010000465">
    <property type="protein sequence ID" value="CAK6978195.1"/>
    <property type="molecule type" value="Genomic_DNA"/>
</dbReference>
<name>A0AAV1Q3J8_SCOSC</name>
<dbReference type="InterPro" id="IPR016187">
    <property type="entry name" value="CTDL_fold"/>
</dbReference>
<organism evidence="3 4">
    <name type="scientific">Scomber scombrus</name>
    <name type="common">Atlantic mackerel</name>
    <name type="synonym">Scomber vernalis</name>
    <dbReference type="NCBI Taxonomy" id="13677"/>
    <lineage>
        <taxon>Eukaryota</taxon>
        <taxon>Metazoa</taxon>
        <taxon>Chordata</taxon>
        <taxon>Craniata</taxon>
        <taxon>Vertebrata</taxon>
        <taxon>Euteleostomi</taxon>
        <taxon>Actinopterygii</taxon>
        <taxon>Neopterygii</taxon>
        <taxon>Teleostei</taxon>
        <taxon>Neoteleostei</taxon>
        <taxon>Acanthomorphata</taxon>
        <taxon>Pelagiaria</taxon>
        <taxon>Scombriformes</taxon>
        <taxon>Scombridae</taxon>
        <taxon>Scomber</taxon>
    </lineage>
</organism>
<dbReference type="SUPFAM" id="SSF56436">
    <property type="entry name" value="C-type lectin-like"/>
    <property type="match status" value="2"/>
</dbReference>
<evidence type="ECO:0000313" key="3">
    <source>
        <dbReference type="EMBL" id="CAK6978195.1"/>
    </source>
</evidence>
<evidence type="ECO:0000259" key="2">
    <source>
        <dbReference type="PROSITE" id="PS50041"/>
    </source>
</evidence>
<dbReference type="Proteomes" id="UP001314229">
    <property type="component" value="Unassembled WGS sequence"/>
</dbReference>
<dbReference type="InterPro" id="IPR050111">
    <property type="entry name" value="C-type_lectin/snaclec_domain"/>
</dbReference>
<feature type="chain" id="PRO_5043763147" evidence="1">
    <location>
        <begin position="23"/>
        <end position="293"/>
    </location>
</feature>
<dbReference type="Gene3D" id="3.10.100.10">
    <property type="entry name" value="Mannose-Binding Protein A, subunit A"/>
    <property type="match status" value="2"/>
</dbReference>
<dbReference type="PROSITE" id="PS50041">
    <property type="entry name" value="C_TYPE_LECTIN_2"/>
    <property type="match status" value="1"/>
</dbReference>
<evidence type="ECO:0000313" key="4">
    <source>
        <dbReference type="Proteomes" id="UP001314229"/>
    </source>
</evidence>
<comment type="caution">
    <text evidence="3">The sequence shown here is derived from an EMBL/GenBank/DDBJ whole genome shotgun (WGS) entry which is preliminary data.</text>
</comment>
<dbReference type="InterPro" id="IPR001304">
    <property type="entry name" value="C-type_lectin-like"/>
</dbReference>
<reference evidence="3 4" key="1">
    <citation type="submission" date="2024-01" db="EMBL/GenBank/DDBJ databases">
        <authorList>
            <person name="Alioto T."/>
            <person name="Alioto T."/>
            <person name="Gomez Garrido J."/>
        </authorList>
    </citation>
    <scope>NUCLEOTIDE SEQUENCE [LARGE SCALE GENOMIC DNA]</scope>
</reference>
<sequence>MASGIHLIVLLCLTGLWIETNAQCGKDPGFCEVCPSGWTQFERHCYIFYNVEKDWADAERACTSLGGNLASLPNSKVYGFIRAIIHRSTGKHLRTWVGGYDAVKMASNLYFILALCGLWIGENANVAADCHVCPPGWTRFEHHCYMFNHVEKDWADAEHACTSHGGNLASLPNTKVYNFIRAIIHASTGKHTITWVGGYDATKFEPEASIIVSCFISFYFPFQHPPPSSTSSIHLHHPPPASTAIIHLQHPPVSSASSIHLHHPLPRPLSGPVRFPQPPSAWSWRNVGHGPVP</sequence>
<dbReference type="AlphaFoldDB" id="A0AAV1Q3J8"/>
<keyword evidence="1" id="KW-0732">Signal</keyword>
<dbReference type="CDD" id="cd00037">
    <property type="entry name" value="CLECT"/>
    <property type="match status" value="2"/>
</dbReference>
<dbReference type="PANTHER" id="PTHR22803">
    <property type="entry name" value="MANNOSE, PHOSPHOLIPASE, LECTIN RECEPTOR RELATED"/>
    <property type="match status" value="1"/>
</dbReference>
<accession>A0AAV1Q3J8</accession>
<proteinExistence type="predicted"/>
<keyword evidence="4" id="KW-1185">Reference proteome</keyword>
<gene>
    <name evidence="3" type="ORF">FSCOSCO3_A000836</name>
</gene>
<feature type="signal peptide" evidence="1">
    <location>
        <begin position="1"/>
        <end position="22"/>
    </location>
</feature>
<protein>
    <submittedName>
        <fullName evidence="3">Galactose-specific lectin nattectin-like</fullName>
    </submittedName>
</protein>
<feature type="domain" description="C-type lectin" evidence="2">
    <location>
        <begin position="41"/>
        <end position="156"/>
    </location>
</feature>
<evidence type="ECO:0000256" key="1">
    <source>
        <dbReference type="SAM" id="SignalP"/>
    </source>
</evidence>
<dbReference type="SMART" id="SM00034">
    <property type="entry name" value="CLECT"/>
    <property type="match status" value="2"/>
</dbReference>
<dbReference type="InterPro" id="IPR016186">
    <property type="entry name" value="C-type_lectin-like/link_sf"/>
</dbReference>